<keyword evidence="4" id="KW-1185">Reference proteome</keyword>
<sequence precursor="true">MRSRFLASVLAPVLLATSAVVVAPSAAAEPAPTYPLTIDSGSWDAGHIQGIAIDEKNGYVYHSFTEMLVKTDLQGNVIGTVEGFTGHLGDLDFNPEDGRVYGSLEYKDEESFYIAIFDVDKINKSGMDAEGSGIVSAVYLEEVVEDFTADMNGDGVFDGNIADTPDHRYGASGIDGVSFGPAFGNPAGEQKLMVAYGIYENNRRDDNNYQVILEYDTSEWSQYEKPLTQANPHQSGPADEDGKYFVPTGNTRYGVQNLSYDESSGLWYMGVYRGSKPEFPNYGLYVVDGVSQPELTELEGQPVEESGLVVPLADMGIVHPGTGITGFEDKADVGIEPIGDGYFYIAEDFDDVSSGEKRESATLHLMEWTGDTPLGFQKVPEGDAPALPQPDEEVPGLSSGKSFPGSSMSSSVFDALLQGSDGFSSSSF</sequence>
<accession>A0A6B8WFQ6</accession>
<dbReference type="Proteomes" id="UP000424462">
    <property type="component" value="Plasmid pCOCCU"/>
</dbReference>
<feature type="chain" id="PRO_5038558638" evidence="2">
    <location>
        <begin position="23"/>
        <end position="428"/>
    </location>
</feature>
<feature type="region of interest" description="Disordered" evidence="1">
    <location>
        <begin position="374"/>
        <end position="409"/>
    </location>
</feature>
<proteinExistence type="predicted"/>
<gene>
    <name evidence="3" type="ORF">COCCU_14500</name>
</gene>
<evidence type="ECO:0000313" key="4">
    <source>
        <dbReference type="Proteomes" id="UP000424462"/>
    </source>
</evidence>
<dbReference type="SUPFAM" id="SSF50952">
    <property type="entry name" value="Soluble quinoprotein glucose dehydrogenase"/>
    <property type="match status" value="1"/>
</dbReference>
<evidence type="ECO:0000256" key="1">
    <source>
        <dbReference type="SAM" id="MobiDB-lite"/>
    </source>
</evidence>
<keyword evidence="2" id="KW-0732">Signal</keyword>
<geneLocation type="plasmid" evidence="4">
    <name>pcoccu</name>
</geneLocation>
<feature type="compositionally biased region" description="Low complexity" evidence="1">
    <location>
        <begin position="396"/>
        <end position="409"/>
    </location>
</feature>
<reference evidence="3 4" key="1">
    <citation type="submission" date="2019-11" db="EMBL/GenBank/DDBJ databases">
        <title>Complete genome sequence of Corynebacterium kalinowskii 1959, a novel Corynebacterium species isolated from soil of a small paddock in Vilsendorf, Germany.</title>
        <authorList>
            <person name="Schaffert L."/>
            <person name="Ruwe M."/>
            <person name="Milse J."/>
            <person name="Hanuschka K."/>
            <person name="Ortseifen V."/>
            <person name="Droste J."/>
            <person name="Brandt D."/>
            <person name="Schlueter L."/>
            <person name="Kutter Y."/>
            <person name="Vinke S."/>
            <person name="Viehoefer P."/>
            <person name="Jacob L."/>
            <person name="Luebke N.-C."/>
            <person name="Schulte-Berndt E."/>
            <person name="Hain C."/>
            <person name="Linder M."/>
            <person name="Schmidt P."/>
            <person name="Wollenschlaeger L."/>
            <person name="Luttermann T."/>
            <person name="Thieme E."/>
            <person name="Hassa J."/>
            <person name="Haak M."/>
            <person name="Wittchen M."/>
            <person name="Mentz A."/>
            <person name="Persicke M."/>
            <person name="Busche T."/>
            <person name="Ruckert C."/>
        </authorList>
    </citation>
    <scope>NUCLEOTIDE SEQUENCE [LARGE SCALE GENOMIC DNA]</scope>
    <source>
        <strain evidence="3 4">2039</strain>
        <plasmid evidence="4">pcoccu</plasmid>
    </source>
</reference>
<dbReference type="AlphaFoldDB" id="A0A6B8WFQ6"/>
<evidence type="ECO:0000256" key="2">
    <source>
        <dbReference type="SAM" id="SignalP"/>
    </source>
</evidence>
<dbReference type="InterPro" id="IPR011041">
    <property type="entry name" value="Quinoprot_gluc/sorb_DH_b-prop"/>
</dbReference>
<dbReference type="KEGG" id="cok:COCCU_14500"/>
<dbReference type="RefSeq" id="WP_197088528.1">
    <property type="nucleotide sequence ID" value="NZ_CP046456.1"/>
</dbReference>
<feature type="signal peptide" evidence="2">
    <location>
        <begin position="1"/>
        <end position="22"/>
    </location>
</feature>
<keyword evidence="3" id="KW-0614">Plasmid</keyword>
<name>A0A6B8WFQ6_9CORY</name>
<organism evidence="3 4">
    <name type="scientific">Corynebacterium occultum</name>
    <dbReference type="NCBI Taxonomy" id="2675219"/>
    <lineage>
        <taxon>Bacteria</taxon>
        <taxon>Bacillati</taxon>
        <taxon>Actinomycetota</taxon>
        <taxon>Actinomycetes</taxon>
        <taxon>Mycobacteriales</taxon>
        <taxon>Corynebacteriaceae</taxon>
        <taxon>Corynebacterium</taxon>
    </lineage>
</organism>
<protein>
    <submittedName>
        <fullName evidence="3">Uncharacterized protein</fullName>
    </submittedName>
</protein>
<dbReference type="EMBL" id="CP046456">
    <property type="protein sequence ID" value="QGU08790.1"/>
    <property type="molecule type" value="Genomic_DNA"/>
</dbReference>
<evidence type="ECO:0000313" key="3">
    <source>
        <dbReference type="EMBL" id="QGU08790.1"/>
    </source>
</evidence>